<dbReference type="RefSeq" id="WP_096573484.1">
    <property type="nucleotide sequence ID" value="NZ_CAWNJS010000001.1"/>
</dbReference>
<dbReference type="Proteomes" id="UP000218785">
    <property type="component" value="Chromosome"/>
</dbReference>
<keyword evidence="2" id="KW-1185">Reference proteome</keyword>
<name>A0A1Z4MRX8_9CYAN</name>
<evidence type="ECO:0000313" key="1">
    <source>
        <dbReference type="EMBL" id="BAY96245.1"/>
    </source>
</evidence>
<evidence type="ECO:0008006" key="3">
    <source>
        <dbReference type="Google" id="ProtNLM"/>
    </source>
</evidence>
<accession>A0A1Z4MRX8</accession>
<dbReference type="AlphaFoldDB" id="A0A1Z4MRX8"/>
<dbReference type="KEGG" id="ttq:NIES37_01740"/>
<organism evidence="1 2">
    <name type="scientific">Tolypothrix tenuis PCC 7101</name>
    <dbReference type="NCBI Taxonomy" id="231146"/>
    <lineage>
        <taxon>Bacteria</taxon>
        <taxon>Bacillati</taxon>
        <taxon>Cyanobacteriota</taxon>
        <taxon>Cyanophyceae</taxon>
        <taxon>Nostocales</taxon>
        <taxon>Tolypothrichaceae</taxon>
        <taxon>Tolypothrix</taxon>
    </lineage>
</organism>
<protein>
    <recommendedName>
        <fullName evidence="3">Cytochrome c domain-containing protein</fullName>
    </recommendedName>
</protein>
<sequence>MFKLRKLYLRSRFVLLGIVLAIALFIYKLQAPALSTDIELGEKLGQELIAACPVVNDPQNLAAFNSCADKLAQLTILRDTMNVPFLWGAQSQAGNYNLKNNQTTQFDPLVWRRTYLSTFMFRGEPLVEQVNNLIVIHVPTQFRNQLDIGDFPYPFWHSSKKWSSYQKTTELLFFLQDKQLKGALRSAVVDPERPTVDHAWDGKWIWTDTNGKQQPHVTLYTRLFSTSNPYVVKVDAAYRAFEAKLREHSCLTCHSPDNSSKQNPLLILNYPNQALTLRHETVRQIQEKRMPPPNGITDERERQNLIELAQTFAKAGDQALAYEGEKITVGKNYRHPI</sequence>
<gene>
    <name evidence="1" type="ORF">NIES37_01740</name>
</gene>
<proteinExistence type="predicted"/>
<dbReference type="EMBL" id="AP018248">
    <property type="protein sequence ID" value="BAY96245.1"/>
    <property type="molecule type" value="Genomic_DNA"/>
</dbReference>
<reference evidence="1 2" key="1">
    <citation type="submission" date="2017-06" db="EMBL/GenBank/DDBJ databases">
        <title>Genome sequencing of cyanobaciteial culture collection at National Institute for Environmental Studies (NIES).</title>
        <authorList>
            <person name="Hirose Y."/>
            <person name="Shimura Y."/>
            <person name="Fujisawa T."/>
            <person name="Nakamura Y."/>
            <person name="Kawachi M."/>
        </authorList>
    </citation>
    <scope>NUCLEOTIDE SEQUENCE [LARGE SCALE GENOMIC DNA]</scope>
    <source>
        <strain evidence="1 2">NIES-37</strain>
    </source>
</reference>
<evidence type="ECO:0000313" key="2">
    <source>
        <dbReference type="Proteomes" id="UP000218785"/>
    </source>
</evidence>